<protein>
    <recommendedName>
        <fullName evidence="10">Histidine--tRNA ligase</fullName>
        <ecNumber evidence="10">6.1.1.21</ecNumber>
    </recommendedName>
    <alternativeName>
        <fullName evidence="10">Histidyl-tRNA synthetase</fullName>
        <shortName evidence="10">HisRS</shortName>
    </alternativeName>
</protein>
<dbReference type="PANTHER" id="PTHR11476">
    <property type="entry name" value="HISTIDYL-TRNA SYNTHETASE"/>
    <property type="match status" value="1"/>
</dbReference>
<dbReference type="SUPFAM" id="SSF52954">
    <property type="entry name" value="Class II aaRS ABD-related"/>
    <property type="match status" value="1"/>
</dbReference>
<comment type="catalytic activity">
    <reaction evidence="9 10">
        <text>tRNA(His) + L-histidine + ATP = L-histidyl-tRNA(His) + AMP + diphosphate + H(+)</text>
        <dbReference type="Rhea" id="RHEA:17313"/>
        <dbReference type="Rhea" id="RHEA-COMP:9665"/>
        <dbReference type="Rhea" id="RHEA-COMP:9689"/>
        <dbReference type="ChEBI" id="CHEBI:15378"/>
        <dbReference type="ChEBI" id="CHEBI:30616"/>
        <dbReference type="ChEBI" id="CHEBI:33019"/>
        <dbReference type="ChEBI" id="CHEBI:57595"/>
        <dbReference type="ChEBI" id="CHEBI:78442"/>
        <dbReference type="ChEBI" id="CHEBI:78527"/>
        <dbReference type="ChEBI" id="CHEBI:456215"/>
        <dbReference type="EC" id="6.1.1.21"/>
    </reaction>
</comment>
<dbReference type="InterPro" id="IPR036621">
    <property type="entry name" value="Anticodon-bd_dom_sf"/>
</dbReference>
<dbReference type="Gene3D" id="3.30.930.10">
    <property type="entry name" value="Bira Bifunctional Protein, Domain 2"/>
    <property type="match status" value="1"/>
</dbReference>
<name>A0A4R3LWM5_9HYPH</name>
<dbReference type="GO" id="GO:0005737">
    <property type="term" value="C:cytoplasm"/>
    <property type="evidence" value="ECO:0007669"/>
    <property type="project" value="UniProtKB-SubCell"/>
</dbReference>
<evidence type="ECO:0000256" key="7">
    <source>
        <dbReference type="ARBA" id="ARBA00022917"/>
    </source>
</evidence>
<evidence type="ECO:0000256" key="4">
    <source>
        <dbReference type="ARBA" id="ARBA00022598"/>
    </source>
</evidence>
<comment type="similarity">
    <text evidence="1 10">Belongs to the class-II aminoacyl-tRNA synthetase family.</text>
</comment>
<dbReference type="CDD" id="cd00773">
    <property type="entry name" value="HisRS-like_core"/>
    <property type="match status" value="1"/>
</dbReference>
<dbReference type="EC" id="6.1.1.21" evidence="10"/>
<dbReference type="PANTHER" id="PTHR11476:SF7">
    <property type="entry name" value="HISTIDINE--TRNA LIGASE"/>
    <property type="match status" value="1"/>
</dbReference>
<dbReference type="SUPFAM" id="SSF55681">
    <property type="entry name" value="Class II aaRS and biotin synthetases"/>
    <property type="match status" value="1"/>
</dbReference>
<evidence type="ECO:0000256" key="1">
    <source>
        <dbReference type="ARBA" id="ARBA00008226"/>
    </source>
</evidence>
<reference evidence="13 14" key="1">
    <citation type="submission" date="2019-03" db="EMBL/GenBank/DDBJ databases">
        <title>Genomic Encyclopedia of Type Strains, Phase IV (KMG-IV): sequencing the most valuable type-strain genomes for metagenomic binning, comparative biology and taxonomic classification.</title>
        <authorList>
            <person name="Goeker M."/>
        </authorList>
    </citation>
    <scope>NUCLEOTIDE SEQUENCE [LARGE SCALE GENOMIC DNA]</scope>
    <source>
        <strain evidence="13 14">DSM 9035</strain>
    </source>
</reference>
<evidence type="ECO:0000256" key="3">
    <source>
        <dbReference type="ARBA" id="ARBA00022490"/>
    </source>
</evidence>
<keyword evidence="14" id="KW-1185">Reference proteome</keyword>
<sequence>MASDTKPKARLPRGLVDRHGGELAATRAMLEKIRAVYALYGFEALETPAIEYTDALGKFLPDQDRPNEGVFSFQDDDEQWLSLRYDLTAPLARYVAEHFDQLPKPYRSYRAGTVFRNEKPGPGRFRQFMQFDADTVGAPSVAADAEICMMAADTLEAVGIARGDYVIKVNNRKVLDGVLEAIGLGGDDNAGRRLTVLRAIDKLDKVGIDGVRDLLGKGRLDPSGDFTKGAGLETADIDRVSAFVSAGAGLSGLDKLALVVGESQSGRDGLDELRLIGRLVAAAGYDDGRVLIDPSVVRGLEYYTGPVYEAELTFEVKDEDGRPVRFGSVAGGGRYDGLVARFRGEPVPATGFSIGVSRLLHALAYLGKLETEAEIGPVVVLAMDKEPERIADYMKMVAALRANGIRAEMYLGGSGMKAQMKYADKRNAPAVIIQGSNEKAAGEVQIKDLVEGAKIAAGIADNAEYRAARPAQFAVKESEMVDAIRGILERRAAPSLGLAD</sequence>
<evidence type="ECO:0000256" key="9">
    <source>
        <dbReference type="ARBA" id="ARBA00047639"/>
    </source>
</evidence>
<dbReference type="GO" id="GO:0005524">
    <property type="term" value="F:ATP binding"/>
    <property type="evidence" value="ECO:0007669"/>
    <property type="project" value="UniProtKB-UniRule"/>
</dbReference>
<comment type="caution">
    <text evidence="13">The sequence shown here is derived from an EMBL/GenBank/DDBJ whole genome shotgun (WGS) entry which is preliminary data.</text>
</comment>
<evidence type="ECO:0000256" key="5">
    <source>
        <dbReference type="ARBA" id="ARBA00022741"/>
    </source>
</evidence>
<dbReference type="InterPro" id="IPR015807">
    <property type="entry name" value="His-tRNA-ligase"/>
</dbReference>
<evidence type="ECO:0000256" key="10">
    <source>
        <dbReference type="HAMAP-Rule" id="MF_00127"/>
    </source>
</evidence>
<dbReference type="GO" id="GO:0006427">
    <property type="term" value="P:histidyl-tRNA aminoacylation"/>
    <property type="evidence" value="ECO:0007669"/>
    <property type="project" value="UniProtKB-UniRule"/>
</dbReference>
<evidence type="ECO:0000259" key="12">
    <source>
        <dbReference type="PROSITE" id="PS50862"/>
    </source>
</evidence>
<dbReference type="InterPro" id="IPR041715">
    <property type="entry name" value="HisRS-like_core"/>
</dbReference>
<evidence type="ECO:0000256" key="6">
    <source>
        <dbReference type="ARBA" id="ARBA00022840"/>
    </source>
</evidence>
<evidence type="ECO:0000256" key="2">
    <source>
        <dbReference type="ARBA" id="ARBA00011738"/>
    </source>
</evidence>
<dbReference type="InterPro" id="IPR033656">
    <property type="entry name" value="HisRS_anticodon"/>
</dbReference>
<dbReference type="Pfam" id="PF13393">
    <property type="entry name" value="tRNA-synt_His"/>
    <property type="match status" value="1"/>
</dbReference>
<keyword evidence="8 10" id="KW-0030">Aminoacyl-tRNA synthetase</keyword>
<dbReference type="OrthoDB" id="9800814at2"/>
<feature type="binding site" evidence="11">
    <location>
        <begin position="86"/>
        <end position="88"/>
    </location>
    <ligand>
        <name>L-histidine</name>
        <dbReference type="ChEBI" id="CHEBI:57595"/>
    </ligand>
</feature>
<feature type="binding site" evidence="11">
    <location>
        <position position="134"/>
    </location>
    <ligand>
        <name>L-histidine</name>
        <dbReference type="ChEBI" id="CHEBI:57595"/>
    </ligand>
</feature>
<evidence type="ECO:0000256" key="8">
    <source>
        <dbReference type="ARBA" id="ARBA00023146"/>
    </source>
</evidence>
<dbReference type="AlphaFoldDB" id="A0A4R3LWM5"/>
<keyword evidence="7 10" id="KW-0648">Protein biosynthesis</keyword>
<keyword evidence="5 10" id="KW-0547">Nucleotide-binding</keyword>
<keyword evidence="6 10" id="KW-0067">ATP-binding</keyword>
<dbReference type="InterPro" id="IPR045864">
    <property type="entry name" value="aa-tRNA-synth_II/BPL/LPL"/>
</dbReference>
<feature type="binding site" evidence="11">
    <location>
        <position position="298"/>
    </location>
    <ligand>
        <name>L-histidine</name>
        <dbReference type="ChEBI" id="CHEBI:57595"/>
    </ligand>
</feature>
<dbReference type="InterPro" id="IPR006195">
    <property type="entry name" value="aa-tRNA-synth_II"/>
</dbReference>
<dbReference type="HAMAP" id="MF_00127">
    <property type="entry name" value="His_tRNA_synth"/>
    <property type="match status" value="1"/>
</dbReference>
<keyword evidence="4 10" id="KW-0436">Ligase</keyword>
<dbReference type="NCBIfam" id="TIGR00442">
    <property type="entry name" value="hisS"/>
    <property type="match status" value="1"/>
</dbReference>
<dbReference type="Pfam" id="PF03129">
    <property type="entry name" value="HGTP_anticodon"/>
    <property type="match status" value="1"/>
</dbReference>
<dbReference type="PROSITE" id="PS50862">
    <property type="entry name" value="AA_TRNA_LIGASE_II"/>
    <property type="match status" value="1"/>
</dbReference>
<evidence type="ECO:0000313" key="13">
    <source>
        <dbReference type="EMBL" id="TCT04973.1"/>
    </source>
</evidence>
<evidence type="ECO:0000313" key="14">
    <source>
        <dbReference type="Proteomes" id="UP000294664"/>
    </source>
</evidence>
<proteinExistence type="inferred from homology"/>
<dbReference type="InterPro" id="IPR004516">
    <property type="entry name" value="HisRS/HisZ"/>
</dbReference>
<comment type="subcellular location">
    <subcellularLocation>
        <location evidence="10">Cytoplasm</location>
    </subcellularLocation>
</comment>
<feature type="binding site" evidence="11">
    <location>
        <begin position="302"/>
        <end position="303"/>
    </location>
    <ligand>
        <name>L-histidine</name>
        <dbReference type="ChEBI" id="CHEBI:57595"/>
    </ligand>
</feature>
<feature type="binding site" evidence="11">
    <location>
        <position position="130"/>
    </location>
    <ligand>
        <name>L-histidine</name>
        <dbReference type="ChEBI" id="CHEBI:57595"/>
    </ligand>
</feature>
<organism evidence="13 14">
    <name type="scientific">Aquabacter spiritensis</name>
    <dbReference type="NCBI Taxonomy" id="933073"/>
    <lineage>
        <taxon>Bacteria</taxon>
        <taxon>Pseudomonadati</taxon>
        <taxon>Pseudomonadota</taxon>
        <taxon>Alphaproteobacteria</taxon>
        <taxon>Hyphomicrobiales</taxon>
        <taxon>Xanthobacteraceae</taxon>
        <taxon>Aquabacter</taxon>
    </lineage>
</organism>
<dbReference type="RefSeq" id="WP_132031067.1">
    <property type="nucleotide sequence ID" value="NZ_SMAI01000005.1"/>
</dbReference>
<dbReference type="InterPro" id="IPR004154">
    <property type="entry name" value="Anticodon-bd"/>
</dbReference>
<dbReference type="PIRSF" id="PIRSF001549">
    <property type="entry name" value="His-tRNA_synth"/>
    <property type="match status" value="1"/>
</dbReference>
<comment type="subunit">
    <text evidence="2 10">Homodimer.</text>
</comment>
<feature type="binding site" evidence="11">
    <location>
        <position position="116"/>
    </location>
    <ligand>
        <name>L-histidine</name>
        <dbReference type="ChEBI" id="CHEBI:57595"/>
    </ligand>
</feature>
<dbReference type="Proteomes" id="UP000294664">
    <property type="component" value="Unassembled WGS sequence"/>
</dbReference>
<dbReference type="GO" id="GO:0004821">
    <property type="term" value="F:histidine-tRNA ligase activity"/>
    <property type="evidence" value="ECO:0007669"/>
    <property type="project" value="UniProtKB-UniRule"/>
</dbReference>
<feature type="domain" description="Aminoacyl-transfer RNA synthetases class-II family profile" evidence="12">
    <location>
        <begin position="29"/>
        <end position="377"/>
    </location>
</feature>
<accession>A0A4R3LWM5</accession>
<keyword evidence="3 10" id="KW-0963">Cytoplasm</keyword>
<dbReference type="Gene3D" id="3.40.50.800">
    <property type="entry name" value="Anticodon-binding domain"/>
    <property type="match status" value="1"/>
</dbReference>
<gene>
    <name evidence="10" type="primary">hisS</name>
    <name evidence="13" type="ORF">EDC64_1054</name>
</gene>
<evidence type="ECO:0000256" key="11">
    <source>
        <dbReference type="PIRSR" id="PIRSR001549-1"/>
    </source>
</evidence>
<dbReference type="EMBL" id="SMAI01000005">
    <property type="protein sequence ID" value="TCT04973.1"/>
    <property type="molecule type" value="Genomic_DNA"/>
</dbReference>
<dbReference type="CDD" id="cd00859">
    <property type="entry name" value="HisRS_anticodon"/>
    <property type="match status" value="1"/>
</dbReference>